<keyword evidence="1" id="KW-0175">Coiled coil</keyword>
<evidence type="ECO:0000256" key="1">
    <source>
        <dbReference type="SAM" id="Coils"/>
    </source>
</evidence>
<feature type="coiled-coil region" evidence="1">
    <location>
        <begin position="234"/>
        <end position="261"/>
    </location>
</feature>
<dbReference type="AlphaFoldDB" id="A0A5T0IEU7"/>
<feature type="coiled-coil region" evidence="1">
    <location>
        <begin position="402"/>
        <end position="522"/>
    </location>
</feature>
<protein>
    <submittedName>
        <fullName evidence="2">Uncharacterized protein</fullName>
    </submittedName>
</protein>
<feature type="coiled-coil region" evidence="1">
    <location>
        <begin position="306"/>
        <end position="356"/>
    </location>
</feature>
<gene>
    <name evidence="2" type="ORF">BU977_07415</name>
</gene>
<dbReference type="EMBL" id="AACBOW010000065">
    <property type="protein sequence ID" value="EAJ8881240.1"/>
    <property type="molecule type" value="Genomic_DNA"/>
</dbReference>
<sequence>EILSELNHALEIVDSLHLNVDELKEIKPELISIKKEVKDLSNEAKLVVSEASEIIKNKINTIFFENQRLNQEMIDSVKKLEEIKIDIGVKYKEIASAYELLLESKQNIEDLREVIALYKEFENDITSYSQIIKDFKSKIENLERDLKSQSESIYSSLNDKQNEILKNLNEVKNEALVKFDELTAKCEGYKIHFEQSYDRFNQRALIANEDLGRLAEVAKKELGNDKLIYETELKVLAEETIKQMEEMLKGLSDERNEVTEVFETQKKEFTTLVDTSKVMIDNLNHIFNANYQAKKNEFSIIFNEKLHSLNENKQDFLNELVSAKENGLNKINETKEQSLNEIIQTKEQGLNELETKKGECIDEIDNQARIYDISGVKANVEYLLSLLNEKDDGKDDGIKDEIANIEQGIKDKEQELEEIKKQIEEALNNNDELKQKNEELKEIKNQIDEALSQEPPADTSELEERKEELENQIAELEKEIAGELINKKEEIEKELEEANQNLEDKNNELEQNEKDKKLITQKVLDITIKTLEALIDTKVSLNGDEEINGNKTFANPILVKVDPTNDNHLTNKIYVDTALNTKANLNGDNIFNGTNIFNKALTSPIDPTNDNHLTRKWYVDYGGGIKNLGTTGSINLDLRQAQHFILTANAGTSIGIANFGGVGKSGTITINNCQNVVAFNAPFKFRIAQSGFSSTETFAYFCIASNNVRLVRT</sequence>
<organism evidence="2">
    <name type="scientific">Campylobacter jejuni</name>
    <dbReference type="NCBI Taxonomy" id="197"/>
    <lineage>
        <taxon>Bacteria</taxon>
        <taxon>Pseudomonadati</taxon>
        <taxon>Campylobacterota</taxon>
        <taxon>Epsilonproteobacteria</taxon>
        <taxon>Campylobacterales</taxon>
        <taxon>Campylobacteraceae</taxon>
        <taxon>Campylobacter</taxon>
    </lineage>
</organism>
<evidence type="ECO:0000313" key="2">
    <source>
        <dbReference type="EMBL" id="EAJ8881240.1"/>
    </source>
</evidence>
<reference evidence="2" key="1">
    <citation type="submission" date="2018-05" db="EMBL/GenBank/DDBJ databases">
        <authorList>
            <consortium name="NARMS: The National Antimicrobial Resistance Monitoring System"/>
        </authorList>
    </citation>
    <scope>NUCLEOTIDE SEQUENCE</scope>
    <source>
        <strain evidence="2">FSIS1609278</strain>
    </source>
</reference>
<feature type="coiled-coil region" evidence="1">
    <location>
        <begin position="125"/>
        <end position="185"/>
    </location>
</feature>
<name>A0A5T0IEU7_CAMJU</name>
<proteinExistence type="predicted"/>
<comment type="caution">
    <text evidence="2">The sequence shown here is derived from an EMBL/GenBank/DDBJ whole genome shotgun (WGS) entry which is preliminary data.</text>
</comment>
<feature type="non-terminal residue" evidence="2">
    <location>
        <position position="1"/>
    </location>
</feature>
<accession>A0A5T0IEU7</accession>